<protein>
    <submittedName>
        <fullName evidence="1">Uncharacterized protein</fullName>
    </submittedName>
</protein>
<organism evidence="1 2">
    <name type="scientific">Agrobacterium phage Atu_ph07</name>
    <dbReference type="NCBI Taxonomy" id="2024264"/>
    <lineage>
        <taxon>Viruses</taxon>
        <taxon>Duplodnaviria</taxon>
        <taxon>Heunggongvirae</taxon>
        <taxon>Uroviricota</taxon>
        <taxon>Caudoviricetes</taxon>
        <taxon>Polybotosvirus</taxon>
        <taxon>Polybotosvirus Atuph07</taxon>
    </lineage>
</organism>
<evidence type="ECO:0000313" key="2">
    <source>
        <dbReference type="Proteomes" id="UP000223025"/>
    </source>
</evidence>
<dbReference type="EMBL" id="MF403008">
    <property type="protein sequence ID" value="AUZ95387.1"/>
    <property type="molecule type" value="Genomic_DNA"/>
</dbReference>
<evidence type="ECO:0000313" key="1">
    <source>
        <dbReference type="EMBL" id="AUZ95387.1"/>
    </source>
</evidence>
<dbReference type="RefSeq" id="YP_009612293.1">
    <property type="nucleotide sequence ID" value="NC_042013.1"/>
</dbReference>
<dbReference type="GeneID" id="40088631"/>
<name>A0A2L0V0S3_9CAUD</name>
<sequence>MIHVGWRYKNDGAWVYVDGTTDPNVTDAEKVFTEASEIDINEALIARGMYTVAELLNGELPTDSYKISRDVTDYDSFTAWLEAQAKQYTIMRLRYETGFEKQDDMYEWTFSHSAVYKDVILNWKNIHNKTKQSP</sequence>
<accession>A0A2L0V0S3</accession>
<dbReference type="Proteomes" id="UP000223025">
    <property type="component" value="Segment"/>
</dbReference>
<keyword evidence="2" id="KW-1185">Reference proteome</keyword>
<reference evidence="1 2" key="1">
    <citation type="submission" date="2017-06" db="EMBL/GenBank/DDBJ databases">
        <authorList>
            <person name="Kim H.J."/>
            <person name="Triplett B.A."/>
        </authorList>
    </citation>
    <scope>NUCLEOTIDE SEQUENCE [LARGE SCALE GENOMIC DNA]</scope>
</reference>
<dbReference type="KEGG" id="vg:40088631"/>
<proteinExistence type="predicted"/>